<dbReference type="PIRSF" id="PIRSF001123">
    <property type="entry name" value="PepA_GA"/>
    <property type="match status" value="1"/>
</dbReference>
<feature type="active site" description="Proton acceptor" evidence="7">
    <location>
        <position position="212"/>
    </location>
</feature>
<dbReference type="Gene3D" id="3.40.630.10">
    <property type="entry name" value="Zn peptidases"/>
    <property type="match status" value="1"/>
</dbReference>
<feature type="binding site" evidence="8">
    <location>
        <position position="180"/>
    </location>
    <ligand>
        <name>Zn(2+)</name>
        <dbReference type="ChEBI" id="CHEBI:29105"/>
        <label>2</label>
    </ligand>
</feature>
<dbReference type="PANTHER" id="PTHR32481">
    <property type="entry name" value="AMINOPEPTIDASE"/>
    <property type="match status" value="1"/>
</dbReference>
<feature type="binding site" evidence="8">
    <location>
        <position position="180"/>
    </location>
    <ligand>
        <name>Zn(2+)</name>
        <dbReference type="ChEBI" id="CHEBI:29105"/>
        <label>1</label>
    </ligand>
</feature>
<keyword evidence="2" id="KW-0031">Aminopeptidase</keyword>
<evidence type="ECO:0000256" key="2">
    <source>
        <dbReference type="ARBA" id="ARBA00022438"/>
    </source>
</evidence>
<name>A0A5Q0TL29_9VIBR</name>
<sequence length="356" mass="38732">MTNKIEQLKILTELDAVPGNEAECRQYMEARLAGKVDEIQYDRLGGIIGKKIGIANGPRIMMAGHMDEVGFMVTEINEQGFIKFTPLGGWWNQVMLAQQVRITTASGEKILGVIGSKPPHILTPAERKTPVEIDKMYIDVGVSCKEEVDQAGIKPGDMITPYIEFREMINKDYLVGKAFDNRIGCAIALDVLDNLQGKSHPNEIYAVGTVQEEVGLRGARTASNVVDPEIAFAVDVGIADDTPGCDSKGVMGKGPQITLKDASMVGHKALREFVLQICTELDIPYQYQVLNGGGTDAGAMHINGAGAPSLSIGIPSRYIHSHTSMIHKQDYLNTVKLLTALAERLDRATVDQIIRG</sequence>
<keyword evidence="5 9" id="KW-0378">Hydrolase</keyword>
<evidence type="ECO:0000256" key="5">
    <source>
        <dbReference type="ARBA" id="ARBA00022801"/>
    </source>
</evidence>
<dbReference type="SUPFAM" id="SSF101821">
    <property type="entry name" value="Aminopeptidase/glucanase lid domain"/>
    <property type="match status" value="1"/>
</dbReference>
<dbReference type="AlphaFoldDB" id="A0A5Q0TL29"/>
<dbReference type="SUPFAM" id="SSF53187">
    <property type="entry name" value="Zn-dependent exopeptidases"/>
    <property type="match status" value="1"/>
</dbReference>
<dbReference type="InterPro" id="IPR008007">
    <property type="entry name" value="Peptidase_M42"/>
</dbReference>
<feature type="binding site" evidence="8">
    <location>
        <position position="213"/>
    </location>
    <ligand>
        <name>Zn(2+)</name>
        <dbReference type="ChEBI" id="CHEBI:29105"/>
        <label>2</label>
    </ligand>
</feature>
<dbReference type="GO" id="GO:0004177">
    <property type="term" value="F:aminopeptidase activity"/>
    <property type="evidence" value="ECO:0007669"/>
    <property type="project" value="UniProtKB-UniRule"/>
</dbReference>
<comment type="similarity">
    <text evidence="1 6">Belongs to the peptidase M42 family.</text>
</comment>
<evidence type="ECO:0000313" key="9">
    <source>
        <dbReference type="EMBL" id="QGA66805.1"/>
    </source>
</evidence>
<evidence type="ECO:0000256" key="7">
    <source>
        <dbReference type="PIRSR" id="PIRSR001123-1"/>
    </source>
</evidence>
<dbReference type="Proteomes" id="UP000348942">
    <property type="component" value="Chromosome 2"/>
</dbReference>
<keyword evidence="10" id="KW-1185">Reference proteome</keyword>
<evidence type="ECO:0000256" key="3">
    <source>
        <dbReference type="ARBA" id="ARBA00022670"/>
    </source>
</evidence>
<comment type="cofactor">
    <cofactor evidence="8">
        <name>a divalent metal cation</name>
        <dbReference type="ChEBI" id="CHEBI:60240"/>
    </cofactor>
    <text evidence="8">Binds 2 divalent metal cations per subunit.</text>
</comment>
<protein>
    <submittedName>
        <fullName evidence="9">M20/M25/M40 family metallo-hydrolase</fullName>
    </submittedName>
</protein>
<organism evidence="9 10">
    <name type="scientific">Vibrio algicola</name>
    <dbReference type="NCBI Taxonomy" id="2662262"/>
    <lineage>
        <taxon>Bacteria</taxon>
        <taxon>Pseudomonadati</taxon>
        <taxon>Pseudomonadota</taxon>
        <taxon>Gammaproteobacteria</taxon>
        <taxon>Vibrionales</taxon>
        <taxon>Vibrionaceae</taxon>
        <taxon>Vibrio</taxon>
    </lineage>
</organism>
<dbReference type="InterPro" id="IPR023367">
    <property type="entry name" value="Peptidase_M42_dom2"/>
</dbReference>
<evidence type="ECO:0000256" key="8">
    <source>
        <dbReference type="PIRSR" id="PIRSR001123-2"/>
    </source>
</evidence>
<dbReference type="CDD" id="cd05656">
    <property type="entry name" value="M42_Frv"/>
    <property type="match status" value="1"/>
</dbReference>
<gene>
    <name evidence="9" type="ORF">GFB47_15580</name>
</gene>
<reference evidence="9 10" key="1">
    <citation type="submission" date="2019-10" db="EMBL/GenBank/DDBJ databases">
        <title>Vibrio sp. nov., isolated from Coralline algae surface.</title>
        <authorList>
            <person name="Geng Y."/>
            <person name="Zhang X."/>
        </authorList>
    </citation>
    <scope>NUCLEOTIDE SEQUENCE [LARGE SCALE GENOMIC DNA]</scope>
    <source>
        <strain evidence="9 10">SM1977</strain>
    </source>
</reference>
<feature type="binding site" evidence="8">
    <location>
        <position position="320"/>
    </location>
    <ligand>
        <name>Zn(2+)</name>
        <dbReference type="ChEBI" id="CHEBI:29105"/>
        <label>2</label>
    </ligand>
</feature>
<dbReference type="GO" id="GO:0006508">
    <property type="term" value="P:proteolysis"/>
    <property type="evidence" value="ECO:0007669"/>
    <property type="project" value="UniProtKB-KW"/>
</dbReference>
<evidence type="ECO:0000256" key="1">
    <source>
        <dbReference type="ARBA" id="ARBA00006272"/>
    </source>
</evidence>
<feature type="binding site" evidence="8">
    <location>
        <position position="65"/>
    </location>
    <ligand>
        <name>Zn(2+)</name>
        <dbReference type="ChEBI" id="CHEBI:29105"/>
        <label>1</label>
    </ligand>
</feature>
<dbReference type="GO" id="GO:0046872">
    <property type="term" value="F:metal ion binding"/>
    <property type="evidence" value="ECO:0007669"/>
    <property type="project" value="UniProtKB-UniRule"/>
</dbReference>
<dbReference type="Gene3D" id="2.40.30.40">
    <property type="entry name" value="Peptidase M42, domain 2"/>
    <property type="match status" value="1"/>
</dbReference>
<keyword evidence="4 8" id="KW-0479">Metal-binding</keyword>
<keyword evidence="3" id="KW-0645">Protease</keyword>
<evidence type="ECO:0000313" key="10">
    <source>
        <dbReference type="Proteomes" id="UP000348942"/>
    </source>
</evidence>
<proteinExistence type="inferred from homology"/>
<accession>A0A5Q0TL29</accession>
<dbReference type="EMBL" id="CP045700">
    <property type="protein sequence ID" value="QGA66805.1"/>
    <property type="molecule type" value="Genomic_DNA"/>
</dbReference>
<dbReference type="PANTHER" id="PTHR32481:SF21">
    <property type="entry name" value="AMINOPEPTIDASE YSDC-RELATED"/>
    <property type="match status" value="1"/>
</dbReference>
<feature type="binding site" evidence="8">
    <location>
        <position position="235"/>
    </location>
    <ligand>
        <name>Zn(2+)</name>
        <dbReference type="ChEBI" id="CHEBI:29105"/>
        <label>1</label>
    </ligand>
</feature>
<dbReference type="RefSeq" id="WP_153448894.1">
    <property type="nucleotide sequence ID" value="NZ_CP045700.1"/>
</dbReference>
<evidence type="ECO:0000256" key="4">
    <source>
        <dbReference type="ARBA" id="ARBA00022723"/>
    </source>
</evidence>
<evidence type="ECO:0000256" key="6">
    <source>
        <dbReference type="PIRNR" id="PIRNR001123"/>
    </source>
</evidence>
<dbReference type="InterPro" id="IPR051464">
    <property type="entry name" value="Peptidase_M42_aminopept"/>
</dbReference>
<dbReference type="Pfam" id="PF05343">
    <property type="entry name" value="Peptidase_M42"/>
    <property type="match status" value="1"/>
</dbReference>